<dbReference type="PANTHER" id="PTHR11358">
    <property type="entry name" value="ARGINASE/AGMATINASE"/>
    <property type="match status" value="1"/>
</dbReference>
<sequence length="348" mass="37224">MGFTPERLAALRARFGGDNEAVIHDPHFREVAANIIDADGTRSAPYAGMPTLLDAAARAVDWQAPDFGDLQVALTGVPMDLGASNRSGCRFGPRALRAVERVGPYHHVLRCTPTRELRVADIGDVPMRSRFSLEQSHEDIESAYAKIHAAGVIPVSVGGDHSITLPILRALGRRKPVSLIHFDAHCDTGGPFDGSRFHHGGPFRQAVLDGVLDPCRTIQIGIRGAAEYLWEFSYESGMTVIHAEDIPRLGIDAIIARAREVVGDTPVYVTFDIDCLDPAFAPGTGTPEVGGVSVREAQAILRGLAGIDIIGGDVVEVAPAYDATANTAHAGAQMLFEILSLVSVRQAR</sequence>
<feature type="binding site" evidence="4">
    <location>
        <position position="187"/>
    </location>
    <ligand>
        <name>Mn(2+)</name>
        <dbReference type="ChEBI" id="CHEBI:29035"/>
        <label>1</label>
    </ligand>
</feature>
<dbReference type="CDD" id="cd11592">
    <property type="entry name" value="Agmatinase_PAH"/>
    <property type="match status" value="1"/>
</dbReference>
<dbReference type="PROSITE" id="PS51409">
    <property type="entry name" value="ARGINASE_2"/>
    <property type="match status" value="1"/>
</dbReference>
<evidence type="ECO:0000256" key="1">
    <source>
        <dbReference type="ARBA" id="ARBA00009227"/>
    </source>
</evidence>
<dbReference type="SUPFAM" id="SSF52768">
    <property type="entry name" value="Arginase/deacetylase"/>
    <property type="match status" value="1"/>
</dbReference>
<evidence type="ECO:0000313" key="6">
    <source>
        <dbReference type="EMBL" id="CAB3850175.1"/>
    </source>
</evidence>
<dbReference type="PIRSF" id="PIRSF036979">
    <property type="entry name" value="Arginase"/>
    <property type="match status" value="1"/>
</dbReference>
<gene>
    <name evidence="6" type="primary">gpuA</name>
    <name evidence="6" type="ORF">LMG1861_01764</name>
</gene>
<organism evidence="6 7">
    <name type="scientific">Achromobacter piechaudii</name>
    <dbReference type="NCBI Taxonomy" id="72556"/>
    <lineage>
        <taxon>Bacteria</taxon>
        <taxon>Pseudomonadati</taxon>
        <taxon>Pseudomonadota</taxon>
        <taxon>Betaproteobacteria</taxon>
        <taxon>Burkholderiales</taxon>
        <taxon>Alcaligenaceae</taxon>
        <taxon>Achromobacter</taxon>
    </lineage>
</organism>
<reference evidence="6 7" key="1">
    <citation type="submission" date="2020-04" db="EMBL/GenBank/DDBJ databases">
        <authorList>
            <person name="De Canck E."/>
        </authorList>
    </citation>
    <scope>NUCLEOTIDE SEQUENCE [LARGE SCALE GENOMIC DNA]</scope>
    <source>
        <strain evidence="6 7">LMG 1861</strain>
    </source>
</reference>
<dbReference type="EC" id="3.5.3.17" evidence="6"/>
<dbReference type="GO" id="GO:0033389">
    <property type="term" value="P:putrescine biosynthetic process from arginine, via agmatine"/>
    <property type="evidence" value="ECO:0007669"/>
    <property type="project" value="TreeGrafter"/>
</dbReference>
<dbReference type="PROSITE" id="PS01053">
    <property type="entry name" value="ARGINASE_1"/>
    <property type="match status" value="1"/>
</dbReference>
<proteinExistence type="inferred from homology"/>
<dbReference type="Pfam" id="PF00491">
    <property type="entry name" value="Arginase"/>
    <property type="match status" value="1"/>
</dbReference>
<comment type="cofactor">
    <cofactor evidence="4">
        <name>Mn(2+)</name>
        <dbReference type="ChEBI" id="CHEBI:29035"/>
    </cofactor>
    <text evidence="4">Binds 2 manganese ions per subunit.</text>
</comment>
<evidence type="ECO:0000256" key="5">
    <source>
        <dbReference type="RuleBase" id="RU003684"/>
    </source>
</evidence>
<evidence type="ECO:0000256" key="2">
    <source>
        <dbReference type="ARBA" id="ARBA00022723"/>
    </source>
</evidence>
<dbReference type="Gene3D" id="3.40.800.10">
    <property type="entry name" value="Ureohydrolase domain"/>
    <property type="match status" value="1"/>
</dbReference>
<dbReference type="GO" id="GO:0008783">
    <property type="term" value="F:agmatinase activity"/>
    <property type="evidence" value="ECO:0007669"/>
    <property type="project" value="TreeGrafter"/>
</dbReference>
<dbReference type="GO" id="GO:0047972">
    <property type="term" value="F:guanidinopropionase activity"/>
    <property type="evidence" value="ECO:0007669"/>
    <property type="project" value="UniProtKB-EC"/>
</dbReference>
<feature type="binding site" evidence="4">
    <location>
        <position position="272"/>
    </location>
    <ligand>
        <name>Mn(2+)</name>
        <dbReference type="ChEBI" id="CHEBI:29035"/>
        <label>1</label>
    </ligand>
</feature>
<accession>A0A6S7CHX0</accession>
<keyword evidence="4" id="KW-0464">Manganese</keyword>
<dbReference type="AlphaFoldDB" id="A0A6S7CHX0"/>
<evidence type="ECO:0000256" key="4">
    <source>
        <dbReference type="PIRSR" id="PIRSR036979-1"/>
    </source>
</evidence>
<dbReference type="GO" id="GO:0046872">
    <property type="term" value="F:metal ion binding"/>
    <property type="evidence" value="ECO:0007669"/>
    <property type="project" value="UniProtKB-KW"/>
</dbReference>
<dbReference type="Proteomes" id="UP000494105">
    <property type="component" value="Unassembled WGS sequence"/>
</dbReference>
<dbReference type="InterPro" id="IPR006035">
    <property type="entry name" value="Ureohydrolase"/>
</dbReference>
<evidence type="ECO:0000313" key="7">
    <source>
        <dbReference type="Proteomes" id="UP000494105"/>
    </source>
</evidence>
<comment type="similarity">
    <text evidence="1">Belongs to the arginase family. Agmatinase subfamily.</text>
</comment>
<dbReference type="EMBL" id="CADILD010000001">
    <property type="protein sequence ID" value="CAB3850175.1"/>
    <property type="molecule type" value="Genomic_DNA"/>
</dbReference>
<keyword evidence="3 5" id="KW-0378">Hydrolase</keyword>
<feature type="binding site" evidence="4">
    <location>
        <position position="274"/>
    </location>
    <ligand>
        <name>Mn(2+)</name>
        <dbReference type="ChEBI" id="CHEBI:29035"/>
        <label>1</label>
    </ligand>
</feature>
<feature type="binding site" evidence="4">
    <location>
        <position position="161"/>
    </location>
    <ligand>
        <name>Mn(2+)</name>
        <dbReference type="ChEBI" id="CHEBI:29035"/>
        <label>1</label>
    </ligand>
</feature>
<dbReference type="InterPro" id="IPR023696">
    <property type="entry name" value="Ureohydrolase_dom_sf"/>
</dbReference>
<dbReference type="InterPro" id="IPR020855">
    <property type="entry name" value="Ureohydrolase_Mn_BS"/>
</dbReference>
<dbReference type="RefSeq" id="WP_006216965.1">
    <property type="nucleotide sequence ID" value="NZ_CADILD010000001.1"/>
</dbReference>
<protein>
    <submittedName>
        <fullName evidence="6">Guanidinopropionase</fullName>
        <ecNumber evidence="6">3.5.3.17</ecNumber>
    </submittedName>
</protein>
<keyword evidence="2 4" id="KW-0479">Metal-binding</keyword>
<name>A0A6S7CHX0_9BURK</name>
<evidence type="ECO:0000256" key="3">
    <source>
        <dbReference type="ARBA" id="ARBA00022801"/>
    </source>
</evidence>
<feature type="binding site" evidence="4">
    <location>
        <position position="185"/>
    </location>
    <ligand>
        <name>Mn(2+)</name>
        <dbReference type="ChEBI" id="CHEBI:29035"/>
        <label>1</label>
    </ligand>
</feature>
<dbReference type="NCBIfam" id="TIGR01230">
    <property type="entry name" value="agmatinase"/>
    <property type="match status" value="1"/>
</dbReference>
<feature type="binding site" evidence="4">
    <location>
        <position position="183"/>
    </location>
    <ligand>
        <name>Mn(2+)</name>
        <dbReference type="ChEBI" id="CHEBI:29035"/>
        <label>1</label>
    </ligand>
</feature>
<dbReference type="InterPro" id="IPR005925">
    <property type="entry name" value="Agmatinase-rel"/>
</dbReference>
<dbReference type="PANTHER" id="PTHR11358:SF26">
    <property type="entry name" value="GUANIDINO ACID HYDROLASE, MITOCHONDRIAL"/>
    <property type="match status" value="1"/>
</dbReference>